<keyword evidence="3" id="KW-1185">Reference proteome</keyword>
<dbReference type="AlphaFoldDB" id="A0AAV9ESB5"/>
<dbReference type="EMBL" id="JAUJYO010000005">
    <property type="protein sequence ID" value="KAK1315720.1"/>
    <property type="molecule type" value="Genomic_DNA"/>
</dbReference>
<evidence type="ECO:0008006" key="4">
    <source>
        <dbReference type="Google" id="ProtNLM"/>
    </source>
</evidence>
<reference evidence="2" key="2">
    <citation type="submission" date="2023-06" db="EMBL/GenBank/DDBJ databases">
        <authorList>
            <person name="Ma L."/>
            <person name="Liu K.-W."/>
            <person name="Li Z."/>
            <person name="Hsiao Y.-Y."/>
            <person name="Qi Y."/>
            <person name="Fu T."/>
            <person name="Tang G."/>
            <person name="Zhang D."/>
            <person name="Sun W.-H."/>
            <person name="Liu D.-K."/>
            <person name="Li Y."/>
            <person name="Chen G.-Z."/>
            <person name="Liu X.-D."/>
            <person name="Liao X.-Y."/>
            <person name="Jiang Y.-T."/>
            <person name="Yu X."/>
            <person name="Hao Y."/>
            <person name="Huang J."/>
            <person name="Zhao X.-W."/>
            <person name="Ke S."/>
            <person name="Chen Y.-Y."/>
            <person name="Wu W.-L."/>
            <person name="Hsu J.-L."/>
            <person name="Lin Y.-F."/>
            <person name="Huang M.-D."/>
            <person name="Li C.-Y."/>
            <person name="Huang L."/>
            <person name="Wang Z.-W."/>
            <person name="Zhao X."/>
            <person name="Zhong W.-Y."/>
            <person name="Peng D.-H."/>
            <person name="Ahmad S."/>
            <person name="Lan S."/>
            <person name="Zhang J.-S."/>
            <person name="Tsai W.-C."/>
            <person name="Van De Peer Y."/>
            <person name="Liu Z.-J."/>
        </authorList>
    </citation>
    <scope>NUCLEOTIDE SEQUENCE</scope>
    <source>
        <strain evidence="2">CP</strain>
        <tissue evidence="2">Leaves</tissue>
    </source>
</reference>
<evidence type="ECO:0000313" key="3">
    <source>
        <dbReference type="Proteomes" id="UP001180020"/>
    </source>
</evidence>
<gene>
    <name evidence="2" type="ORF">QJS10_CPA05g01588</name>
</gene>
<evidence type="ECO:0000313" key="2">
    <source>
        <dbReference type="EMBL" id="KAK1315720.1"/>
    </source>
</evidence>
<feature type="region of interest" description="Disordered" evidence="1">
    <location>
        <begin position="1"/>
        <end position="60"/>
    </location>
</feature>
<accession>A0AAV9ESB5</accession>
<sequence>MTNPPEGPNTTTPVDEQWQIVPPRRRQRKSAKMLVSNALDAGQQGQHSIQQVKADAPSARPSALKAESSKEKFSTVLEAKTAVQRVLSTPRQRVSPIVQPNCPKIELRATPSKPDIVEISHSKALALVESTVDRVSKKRNLEVASSTSMEGECSLAQAALEQLHLMEPQMGSQEDFQKELRQATNHVVALERQMEQFWAQCARVQWIKAGDRNTRFFQTSVHRRRARNRILVLRQLDGVQLTQNKAIQEYAQEYFIEHWTSKQETPICLPSDILGTRLDAEAAEALVDLASAYDSVEWNPLLEVLKQFGFPPQWCAWIRTCVTQVLDQIHGLTGLTVSWQKSAIRFSPSVPTRFSDGWLAYSVCVARLGHGGIWESRFKNLVDSPIAEGQY</sequence>
<comment type="caution">
    <text evidence="2">The sequence shown here is derived from an EMBL/GenBank/DDBJ whole genome shotgun (WGS) entry which is preliminary data.</text>
</comment>
<proteinExistence type="predicted"/>
<dbReference type="Proteomes" id="UP001180020">
    <property type="component" value="Unassembled WGS sequence"/>
</dbReference>
<name>A0AAV9ESB5_ACOCL</name>
<feature type="compositionally biased region" description="Low complexity" evidence="1">
    <location>
        <begin position="1"/>
        <end position="13"/>
    </location>
</feature>
<reference evidence="2" key="1">
    <citation type="journal article" date="2023" name="Nat. Commun.">
        <title>Diploid and tetraploid genomes of Acorus and the evolution of monocots.</title>
        <authorList>
            <person name="Ma L."/>
            <person name="Liu K.W."/>
            <person name="Li Z."/>
            <person name="Hsiao Y.Y."/>
            <person name="Qi Y."/>
            <person name="Fu T."/>
            <person name="Tang G.D."/>
            <person name="Zhang D."/>
            <person name="Sun W.H."/>
            <person name="Liu D.K."/>
            <person name="Li Y."/>
            <person name="Chen G.Z."/>
            <person name="Liu X.D."/>
            <person name="Liao X.Y."/>
            <person name="Jiang Y.T."/>
            <person name="Yu X."/>
            <person name="Hao Y."/>
            <person name="Huang J."/>
            <person name="Zhao X.W."/>
            <person name="Ke S."/>
            <person name="Chen Y.Y."/>
            <person name="Wu W.L."/>
            <person name="Hsu J.L."/>
            <person name="Lin Y.F."/>
            <person name="Huang M.D."/>
            <person name="Li C.Y."/>
            <person name="Huang L."/>
            <person name="Wang Z.W."/>
            <person name="Zhao X."/>
            <person name="Zhong W.Y."/>
            <person name="Peng D.H."/>
            <person name="Ahmad S."/>
            <person name="Lan S."/>
            <person name="Zhang J.S."/>
            <person name="Tsai W.C."/>
            <person name="Van de Peer Y."/>
            <person name="Liu Z.J."/>
        </authorList>
    </citation>
    <scope>NUCLEOTIDE SEQUENCE</scope>
    <source>
        <strain evidence="2">CP</strain>
    </source>
</reference>
<protein>
    <recommendedName>
        <fullName evidence="4">Reverse transcriptase domain-containing protein</fullName>
    </recommendedName>
</protein>
<organism evidence="2 3">
    <name type="scientific">Acorus calamus</name>
    <name type="common">Sweet flag</name>
    <dbReference type="NCBI Taxonomy" id="4465"/>
    <lineage>
        <taxon>Eukaryota</taxon>
        <taxon>Viridiplantae</taxon>
        <taxon>Streptophyta</taxon>
        <taxon>Embryophyta</taxon>
        <taxon>Tracheophyta</taxon>
        <taxon>Spermatophyta</taxon>
        <taxon>Magnoliopsida</taxon>
        <taxon>Liliopsida</taxon>
        <taxon>Acoraceae</taxon>
        <taxon>Acorus</taxon>
    </lineage>
</organism>
<evidence type="ECO:0000256" key="1">
    <source>
        <dbReference type="SAM" id="MobiDB-lite"/>
    </source>
</evidence>